<keyword evidence="2" id="KW-1185">Reference proteome</keyword>
<name>A0A183P593_9TREM</name>
<dbReference type="EMBL" id="UZAL01029782">
    <property type="protein sequence ID" value="VDP50356.1"/>
    <property type="molecule type" value="Genomic_DNA"/>
</dbReference>
<proteinExistence type="predicted"/>
<evidence type="ECO:0000313" key="1">
    <source>
        <dbReference type="EMBL" id="VDP50356.1"/>
    </source>
</evidence>
<reference evidence="1 2" key="1">
    <citation type="submission" date="2018-11" db="EMBL/GenBank/DDBJ databases">
        <authorList>
            <consortium name="Pathogen Informatics"/>
        </authorList>
    </citation>
    <scope>NUCLEOTIDE SEQUENCE [LARGE SCALE GENOMIC DNA]</scope>
    <source>
        <strain>Denwood</strain>
        <strain evidence="2">Zambia</strain>
    </source>
</reference>
<dbReference type="AlphaFoldDB" id="A0A183P593"/>
<sequence length="196" mass="21875">MELHISLKALPRESSRCVTLGMFASDVQKPYPALKRGDLTDRQRLDQISNNVDLQHSSATDMLLRMQEKYAYALETLPGDHIAAVREFVLDSNAPNAYGCLKESILRHFLPRREERLGALLACYPLGDAKPNHYLTRLQSLAEPTTADPEVVKELWVESLLASIQPTVTALLEDTPLNEVALIADKILARTSIPDN</sequence>
<organism evidence="1 2">
    <name type="scientific">Schistosoma mattheei</name>
    <dbReference type="NCBI Taxonomy" id="31246"/>
    <lineage>
        <taxon>Eukaryota</taxon>
        <taxon>Metazoa</taxon>
        <taxon>Spiralia</taxon>
        <taxon>Lophotrochozoa</taxon>
        <taxon>Platyhelminthes</taxon>
        <taxon>Trematoda</taxon>
        <taxon>Digenea</taxon>
        <taxon>Strigeidida</taxon>
        <taxon>Schistosomatoidea</taxon>
        <taxon>Schistosomatidae</taxon>
        <taxon>Schistosoma</taxon>
    </lineage>
</organism>
<accession>A0A183P593</accession>
<dbReference type="Proteomes" id="UP000269396">
    <property type="component" value="Unassembled WGS sequence"/>
</dbReference>
<evidence type="ECO:0000313" key="2">
    <source>
        <dbReference type="Proteomes" id="UP000269396"/>
    </source>
</evidence>
<dbReference type="PANTHER" id="PTHR33327:SF3">
    <property type="entry name" value="RNA-DIRECTED DNA POLYMERASE"/>
    <property type="match status" value="1"/>
</dbReference>
<dbReference type="STRING" id="31246.A0A183P593"/>
<dbReference type="PANTHER" id="PTHR33327">
    <property type="entry name" value="ENDONUCLEASE"/>
    <property type="match status" value="1"/>
</dbReference>
<gene>
    <name evidence="1" type="ORF">SMTD_LOCUS9529</name>
</gene>
<protein>
    <submittedName>
        <fullName evidence="1">Uncharacterized protein</fullName>
    </submittedName>
</protein>